<dbReference type="PANTHER" id="PTHR13213">
    <property type="entry name" value="MYB-BINDING PROTEIN 1A FAMILY MEMBER"/>
    <property type="match status" value="1"/>
</dbReference>
<feature type="compositionally biased region" description="Basic residues" evidence="3">
    <location>
        <begin position="1125"/>
        <end position="1137"/>
    </location>
</feature>
<feature type="compositionally biased region" description="Acidic residues" evidence="3">
    <location>
        <begin position="687"/>
        <end position="724"/>
    </location>
</feature>
<dbReference type="Proteomes" id="UP000625711">
    <property type="component" value="Unassembled WGS sequence"/>
</dbReference>
<feature type="region of interest" description="Disordered" evidence="3">
    <location>
        <begin position="1114"/>
        <end position="1140"/>
    </location>
</feature>
<keyword evidence="2" id="KW-0539">Nucleus</keyword>
<evidence type="ECO:0000313" key="4">
    <source>
        <dbReference type="EMBL" id="KAF7271744.1"/>
    </source>
</evidence>
<dbReference type="PANTHER" id="PTHR13213:SF2">
    <property type="entry name" value="MYB-BINDING PROTEIN 1A"/>
    <property type="match status" value="1"/>
</dbReference>
<dbReference type="GO" id="GO:0003714">
    <property type="term" value="F:transcription corepressor activity"/>
    <property type="evidence" value="ECO:0007669"/>
    <property type="project" value="TreeGrafter"/>
</dbReference>
<evidence type="ECO:0000313" key="5">
    <source>
        <dbReference type="Proteomes" id="UP000625711"/>
    </source>
</evidence>
<proteinExistence type="predicted"/>
<keyword evidence="5" id="KW-1185">Reference proteome</keyword>
<dbReference type="GO" id="GO:0003723">
    <property type="term" value="F:RNA binding"/>
    <property type="evidence" value="ECO:0007669"/>
    <property type="project" value="TreeGrafter"/>
</dbReference>
<accession>A0A834I2L8</accession>
<feature type="compositionally biased region" description="Basic and acidic residues" evidence="3">
    <location>
        <begin position="1114"/>
        <end position="1124"/>
    </location>
</feature>
<evidence type="ECO:0000256" key="3">
    <source>
        <dbReference type="SAM" id="MobiDB-lite"/>
    </source>
</evidence>
<comment type="subcellular location">
    <subcellularLocation>
        <location evidence="1">Nucleus</location>
    </subcellularLocation>
</comment>
<dbReference type="Pfam" id="PF04931">
    <property type="entry name" value="DNA_pol_phi"/>
    <property type="match status" value="1"/>
</dbReference>
<comment type="caution">
    <text evidence="4">The sequence shown here is derived from an EMBL/GenBank/DDBJ whole genome shotgun (WGS) entry which is preliminary data.</text>
</comment>
<dbReference type="InterPro" id="IPR007015">
    <property type="entry name" value="DNA_pol_V/MYBBP1A"/>
</dbReference>
<name>A0A834I2L8_RHYFE</name>
<organism evidence="4 5">
    <name type="scientific">Rhynchophorus ferrugineus</name>
    <name type="common">Red palm weevil</name>
    <name type="synonym">Curculio ferrugineus</name>
    <dbReference type="NCBI Taxonomy" id="354439"/>
    <lineage>
        <taxon>Eukaryota</taxon>
        <taxon>Metazoa</taxon>
        <taxon>Ecdysozoa</taxon>
        <taxon>Arthropoda</taxon>
        <taxon>Hexapoda</taxon>
        <taxon>Insecta</taxon>
        <taxon>Pterygota</taxon>
        <taxon>Neoptera</taxon>
        <taxon>Endopterygota</taxon>
        <taxon>Coleoptera</taxon>
        <taxon>Polyphaga</taxon>
        <taxon>Cucujiformia</taxon>
        <taxon>Curculionidae</taxon>
        <taxon>Dryophthorinae</taxon>
        <taxon>Rhynchophorus</taxon>
    </lineage>
</organism>
<sequence>MEVMEPESVQNNEEISKKKVGKTVLDNFSKLGHQQENVRLKSASNLLRYISDSYDKEKNIDEYKYALKRLIRGVGASSVHSKTGYYCALVALLNLNVDTNVEDILILISTELHKSGKNSDSENANICTGQILCCGALIKSNIWKQCNKESQKKILELLINASKERSYLTLVGFSYIVELLDQVSQKQFEKIILPSIQTEIAKPWNVQTLDSIYLIIHLRKKFPTIFNKPFFKEHFGSLELFCLESLTNLSNVLMTVPRVTYIKHPIYNCVIKEISAKLLKPFFEALDNHLKAPNRNRLFIFIKIVTNTFLNLDDKNEEYLMELPHIFSNNFISQMLGYFRILNKKQKDKEYFDNVRQLFDVMVAAMQTEKLNSDIKLRIMEKFLFDAGTFIFEKVTKSKVIQQIISTLDPEGVKNLATVYRNVIDGSERINSENDSEKWINNDRLYCVHLLIKLLNLPCVKEDNQWKVDQLHFLVELAFLKEKSASVGRELAESIKTAFYGALDLKLSKLEDLQYILSQLVHRVNSKISSDNLNNIFRTPVEAETYVLWEKTLNIVDKIEKKKKRSKVSSVYLTLFLHMSLQLFNDVKLATDSLNELFLCYDKVKNKKDNLDVTVVPSQSTEGELNWIEVVTDLFLNLLSHNSHLLRTIIKCVFPHLCPYMTTTTINQILSVLDPQNENPLSKGNESSDESEDEDETEADEDDDDNAASDSGEESNEESDPEETVNDKLRMALHQALSKDTGSDDESVDLDQMSDTEAEKLDKALADVFRQFRPNRGNRKKQSKDQELLTHFRVRVLDLVEIYLDSTPSMHLALEIMLPLLQSFEFSIRDQHQRPMNDRLKGILKKLLALKKFSDLEGVTGVVLVDLLKSLLDKGSKNALIMQDMEQQLADCCIFVVKCSDILRNQEGVDKKTKKLKSDILEVLSGEILQFFTKRDCLTPYVLFKQLLQTTWEGNVGLAVILLDFLFDDEIRQFKKNQVAELLSIFYSNHRLLSQNMDSIQSKMSETHEEFAEKIINFFRTLCEQPENKTIKERFICLLFNCLISIKNSPLKIELNWPEIAETIREYRSYKSFSTDAKTAFNKLCRTLGVSNIVKMKNNVTKLAKIIEADDEGEKNAVKENGETKKKKRHNKEKLKLKKETKQLRLASLGVELNGAFNHENMDVENEEDNVDIPQESITEIHEENGGDTQQEPSPRPKDKKKRMSLASIPNGHNNLGDLNKKRRHSEGESLIKKRRKSII</sequence>
<dbReference type="OrthoDB" id="342531at2759"/>
<feature type="region of interest" description="Disordered" evidence="3">
    <location>
        <begin position="675"/>
        <end position="725"/>
    </location>
</feature>
<dbReference type="AlphaFoldDB" id="A0A834I2L8"/>
<protein>
    <recommendedName>
        <fullName evidence="6">Myb-binding protein 1A</fullName>
    </recommendedName>
</protein>
<evidence type="ECO:0000256" key="2">
    <source>
        <dbReference type="ARBA" id="ARBA00023242"/>
    </source>
</evidence>
<feature type="region of interest" description="Disordered" evidence="3">
    <location>
        <begin position="1181"/>
        <end position="1240"/>
    </location>
</feature>
<dbReference type="GO" id="GO:0043565">
    <property type="term" value="F:sequence-specific DNA binding"/>
    <property type="evidence" value="ECO:0007669"/>
    <property type="project" value="TreeGrafter"/>
</dbReference>
<evidence type="ECO:0000256" key="1">
    <source>
        <dbReference type="ARBA" id="ARBA00004123"/>
    </source>
</evidence>
<gene>
    <name evidence="4" type="ORF">GWI33_015422</name>
</gene>
<dbReference type="EMBL" id="JAACXV010013907">
    <property type="protein sequence ID" value="KAF7271744.1"/>
    <property type="molecule type" value="Genomic_DNA"/>
</dbReference>
<dbReference type="GO" id="GO:0005730">
    <property type="term" value="C:nucleolus"/>
    <property type="evidence" value="ECO:0007669"/>
    <property type="project" value="InterPro"/>
</dbReference>
<reference evidence="4" key="1">
    <citation type="submission" date="2020-08" db="EMBL/GenBank/DDBJ databases">
        <title>Genome sequencing and assembly of the red palm weevil Rhynchophorus ferrugineus.</title>
        <authorList>
            <person name="Dias G.B."/>
            <person name="Bergman C.M."/>
            <person name="Manee M."/>
        </authorList>
    </citation>
    <scope>NUCLEOTIDE SEQUENCE</scope>
    <source>
        <strain evidence="4">AA-2017</strain>
        <tissue evidence="4">Whole larva</tissue>
    </source>
</reference>
<feature type="compositionally biased region" description="Polar residues" evidence="3">
    <location>
        <begin position="675"/>
        <end position="685"/>
    </location>
</feature>
<evidence type="ECO:0008006" key="6">
    <source>
        <dbReference type="Google" id="ProtNLM"/>
    </source>
</evidence>